<dbReference type="EMBL" id="JAWIIJ010000010">
    <property type="protein sequence ID" value="MDV2079966.1"/>
    <property type="molecule type" value="Genomic_DNA"/>
</dbReference>
<gene>
    <name evidence="2" type="ORF">RYS15_14855</name>
</gene>
<reference evidence="2 3" key="1">
    <citation type="submission" date="2023-10" db="EMBL/GenBank/DDBJ databases">
        <title>Characteristics and mechanism of a salt-tolerant marine origin heterotrophic nitrifying- aerobic denitrifying bacteria Marinobacter xestospongiae HN1.</title>
        <authorList>
            <person name="Qi R."/>
        </authorList>
    </citation>
    <scope>NUCLEOTIDE SEQUENCE [LARGE SCALE GENOMIC DNA]</scope>
    <source>
        <strain evidence="2 3">HN1</strain>
    </source>
</reference>
<accession>A0ABU3W0L6</accession>
<sequence>MTKRILLYGFYGIANAGNEAMLRAFCEPIRQALKGDVEFVVASRHPDGEYDASYGVTTVPNFEYESRQQAAGRWLRGLNPDDSEHYLAFVRQVAEVDLVVLGPGQFLVETGTAGMLKGALGQALAVVAAARLVHTPVYGLALACEDLESPWAKLVAQSLLEGMCERTFRDPRSVENLIRAGIQLPSYQVLGDLALAGDPAPASAARDLLDNEGIPARAGDRLAVAARNIYWLGLDQETHRQKMADTMALWLEADTRRDIIMVPQNVYDVDGDRDDDRAEARRILAKLPDSLRKRIYSIEGKYPAEALESIYGLADVTLSSRLHGAVFSCKQGTPPVMLAFMDKSRGFFRRIGQENCLIDLDANAAEIADQLEHFLRNRSELAADIRTSIAENQATSRQYAKKALAHLTQGGGAGERQCWARSLFG</sequence>
<dbReference type="GO" id="GO:0016740">
    <property type="term" value="F:transferase activity"/>
    <property type="evidence" value="ECO:0007669"/>
    <property type="project" value="UniProtKB-KW"/>
</dbReference>
<comment type="caution">
    <text evidence="2">The sequence shown here is derived from an EMBL/GenBank/DDBJ whole genome shotgun (WGS) entry which is preliminary data.</text>
</comment>
<name>A0ABU3W0L6_9GAMM</name>
<evidence type="ECO:0000313" key="3">
    <source>
        <dbReference type="Proteomes" id="UP001269819"/>
    </source>
</evidence>
<protein>
    <submittedName>
        <fullName evidence="2">Polysaccharide pyruvyl transferase family protein</fullName>
    </submittedName>
</protein>
<keyword evidence="2" id="KW-0808">Transferase</keyword>
<evidence type="ECO:0000259" key="1">
    <source>
        <dbReference type="Pfam" id="PF04230"/>
    </source>
</evidence>
<dbReference type="RefSeq" id="WP_316974440.1">
    <property type="nucleotide sequence ID" value="NZ_JAWIIJ010000010.1"/>
</dbReference>
<keyword evidence="3" id="KW-1185">Reference proteome</keyword>
<dbReference type="PANTHER" id="PTHR36836">
    <property type="entry name" value="COLANIC ACID BIOSYNTHESIS PROTEIN WCAK"/>
    <property type="match status" value="1"/>
</dbReference>
<proteinExistence type="predicted"/>
<dbReference type="Pfam" id="PF04230">
    <property type="entry name" value="PS_pyruv_trans"/>
    <property type="match status" value="1"/>
</dbReference>
<dbReference type="PANTHER" id="PTHR36836:SF1">
    <property type="entry name" value="COLANIC ACID BIOSYNTHESIS PROTEIN WCAK"/>
    <property type="match status" value="1"/>
</dbReference>
<evidence type="ECO:0000313" key="2">
    <source>
        <dbReference type="EMBL" id="MDV2079966.1"/>
    </source>
</evidence>
<organism evidence="2 3">
    <name type="scientific">Marinobacter xestospongiae</name>
    <dbReference type="NCBI Taxonomy" id="994319"/>
    <lineage>
        <taxon>Bacteria</taxon>
        <taxon>Pseudomonadati</taxon>
        <taxon>Pseudomonadota</taxon>
        <taxon>Gammaproteobacteria</taxon>
        <taxon>Pseudomonadales</taxon>
        <taxon>Marinobacteraceae</taxon>
        <taxon>Marinobacter</taxon>
    </lineage>
</organism>
<dbReference type="InterPro" id="IPR007345">
    <property type="entry name" value="Polysacch_pyruvyl_Trfase"/>
</dbReference>
<dbReference type="Proteomes" id="UP001269819">
    <property type="component" value="Unassembled WGS sequence"/>
</dbReference>
<feature type="domain" description="Polysaccharide pyruvyl transferase" evidence="1">
    <location>
        <begin position="15"/>
        <end position="339"/>
    </location>
</feature>